<dbReference type="RefSeq" id="WP_259484728.1">
    <property type="nucleotide sequence ID" value="NZ_JANTEZ010000001.1"/>
</dbReference>
<accession>A0ABT2GE65</accession>
<evidence type="ECO:0000256" key="1">
    <source>
        <dbReference type="ARBA" id="ARBA00004196"/>
    </source>
</evidence>
<evidence type="ECO:0000313" key="6">
    <source>
        <dbReference type="EMBL" id="MCS5713179.1"/>
    </source>
</evidence>
<dbReference type="EMBL" id="JANTEZ010000001">
    <property type="protein sequence ID" value="MCS5713179.1"/>
    <property type="molecule type" value="Genomic_DNA"/>
</dbReference>
<evidence type="ECO:0000313" key="7">
    <source>
        <dbReference type="Proteomes" id="UP001165580"/>
    </source>
</evidence>
<keyword evidence="7" id="KW-1185">Reference proteome</keyword>
<dbReference type="CDD" id="cd01536">
    <property type="entry name" value="PBP1_ABC_sugar_binding-like"/>
    <property type="match status" value="1"/>
</dbReference>
<dbReference type="SUPFAM" id="SSF53822">
    <property type="entry name" value="Periplasmic binding protein-like I"/>
    <property type="match status" value="1"/>
</dbReference>
<dbReference type="PROSITE" id="PS51257">
    <property type="entry name" value="PROKAR_LIPOPROTEIN"/>
    <property type="match status" value="1"/>
</dbReference>
<comment type="caution">
    <text evidence="6">The sequence shown here is derived from an EMBL/GenBank/DDBJ whole genome shotgun (WGS) entry which is preliminary data.</text>
</comment>
<name>A0ABT2GE65_9MICO</name>
<dbReference type="PANTHER" id="PTHR46847">
    <property type="entry name" value="D-ALLOSE-BINDING PERIPLASMIC PROTEIN-RELATED"/>
    <property type="match status" value="1"/>
</dbReference>
<comment type="similarity">
    <text evidence="2">Belongs to the bacterial solute-binding protein 2 family.</text>
</comment>
<sequence length="326" mass="33831">MHKKARAVAAVIATTLAAASLAACSSGSTDSGSADGGMKIGYMIWDTSVPFYSNLISNAEATADELGADLDIRSGNGDLATQVSVVQDFVTAQVDMILISPSDPQGIVPAIRQANSAGIPVMAVNTMADTSTGAEVITYVGVDDVEFGRHQAELLVEAVGENAKVGYVMGALGTSAQIQRKQGLEEGLADYPGIEIVAEQTANWDNAEALGVIQDMLSKYPSGQLDAIVSQGPESVSGAKNAAESGRTDVTFVLGDYPADVKKAIQDGFVFGTVDQDPAPQGKQAIQYAVDWLNGDEDAVPQPQAFIDMPVITSANVDDIAAAWGE</sequence>
<organism evidence="6 7">
    <name type="scientific">Herbiconiux gentiana</name>
    <dbReference type="NCBI Taxonomy" id="2970912"/>
    <lineage>
        <taxon>Bacteria</taxon>
        <taxon>Bacillati</taxon>
        <taxon>Actinomycetota</taxon>
        <taxon>Actinomycetes</taxon>
        <taxon>Micrococcales</taxon>
        <taxon>Microbacteriaceae</taxon>
        <taxon>Herbiconiux</taxon>
    </lineage>
</organism>
<feature type="signal peptide" evidence="4">
    <location>
        <begin position="1"/>
        <end position="22"/>
    </location>
</feature>
<evidence type="ECO:0000256" key="3">
    <source>
        <dbReference type="ARBA" id="ARBA00022729"/>
    </source>
</evidence>
<proteinExistence type="inferred from homology"/>
<dbReference type="InterPro" id="IPR025997">
    <property type="entry name" value="SBP_2_dom"/>
</dbReference>
<evidence type="ECO:0000259" key="5">
    <source>
        <dbReference type="Pfam" id="PF13407"/>
    </source>
</evidence>
<comment type="subcellular location">
    <subcellularLocation>
        <location evidence="1">Cell envelope</location>
    </subcellularLocation>
</comment>
<feature type="domain" description="Periplasmic binding protein" evidence="5">
    <location>
        <begin position="40"/>
        <end position="296"/>
    </location>
</feature>
<feature type="chain" id="PRO_5045092057" evidence="4">
    <location>
        <begin position="23"/>
        <end position="326"/>
    </location>
</feature>
<keyword evidence="3 4" id="KW-0732">Signal</keyword>
<dbReference type="Pfam" id="PF13407">
    <property type="entry name" value="Peripla_BP_4"/>
    <property type="match status" value="1"/>
</dbReference>
<dbReference type="PANTHER" id="PTHR46847:SF1">
    <property type="entry name" value="D-ALLOSE-BINDING PERIPLASMIC PROTEIN-RELATED"/>
    <property type="match status" value="1"/>
</dbReference>
<evidence type="ECO:0000256" key="4">
    <source>
        <dbReference type="SAM" id="SignalP"/>
    </source>
</evidence>
<dbReference type="Gene3D" id="3.40.50.2300">
    <property type="match status" value="2"/>
</dbReference>
<gene>
    <name evidence="6" type="ORF">NVV95_01295</name>
</gene>
<dbReference type="Proteomes" id="UP001165580">
    <property type="component" value="Unassembled WGS sequence"/>
</dbReference>
<dbReference type="InterPro" id="IPR028082">
    <property type="entry name" value="Peripla_BP_I"/>
</dbReference>
<protein>
    <submittedName>
        <fullName evidence="6">Sugar ABC transporter substrate-binding protein</fullName>
    </submittedName>
</protein>
<reference evidence="6" key="1">
    <citation type="submission" date="2022-08" db="EMBL/GenBank/DDBJ databases">
        <authorList>
            <person name="Deng Y."/>
            <person name="Han X.-F."/>
            <person name="Zhang Y.-Q."/>
        </authorList>
    </citation>
    <scope>NUCLEOTIDE SEQUENCE</scope>
    <source>
        <strain evidence="6">CPCC 205716</strain>
    </source>
</reference>
<evidence type="ECO:0000256" key="2">
    <source>
        <dbReference type="ARBA" id="ARBA00007639"/>
    </source>
</evidence>